<keyword evidence="4 15" id="KW-0808">Transferase</keyword>
<evidence type="ECO:0000256" key="2">
    <source>
        <dbReference type="ARBA" id="ARBA00012182"/>
    </source>
</evidence>
<feature type="compositionally biased region" description="Basic and acidic residues" evidence="11">
    <location>
        <begin position="474"/>
        <end position="483"/>
    </location>
</feature>
<name>A0A061QIG9_9CHLO</name>
<evidence type="ECO:0000256" key="11">
    <source>
        <dbReference type="SAM" id="MobiDB-lite"/>
    </source>
</evidence>
<feature type="compositionally biased region" description="Basic and acidic residues" evidence="11">
    <location>
        <begin position="125"/>
        <end position="165"/>
    </location>
</feature>
<feature type="region of interest" description="Disordered" evidence="11">
    <location>
        <begin position="1612"/>
        <end position="1651"/>
    </location>
</feature>
<feature type="region of interest" description="Disordered" evidence="11">
    <location>
        <begin position="1556"/>
        <end position="1599"/>
    </location>
</feature>
<dbReference type="InterPro" id="IPR014977">
    <property type="entry name" value="WRC_dom"/>
</dbReference>
<dbReference type="GO" id="GO:0140999">
    <property type="term" value="F:histone H3K4 trimethyltransferase activity"/>
    <property type="evidence" value="ECO:0007669"/>
    <property type="project" value="UniProtKB-EC"/>
</dbReference>
<proteinExistence type="predicted"/>
<evidence type="ECO:0000256" key="10">
    <source>
        <dbReference type="ARBA" id="ARBA00049129"/>
    </source>
</evidence>
<dbReference type="SMART" id="SM00508">
    <property type="entry name" value="PostSET"/>
    <property type="match status" value="1"/>
</dbReference>
<dbReference type="PANTHER" id="PTHR45814:SF2">
    <property type="entry name" value="HISTONE-LYSINE N-METHYLTRANSFERASE SETD1"/>
    <property type="match status" value="1"/>
</dbReference>
<dbReference type="Gene3D" id="2.170.270.10">
    <property type="entry name" value="SET domain"/>
    <property type="match status" value="1"/>
</dbReference>
<feature type="compositionally biased region" description="Basic and acidic residues" evidence="11">
    <location>
        <begin position="1486"/>
        <end position="1496"/>
    </location>
</feature>
<evidence type="ECO:0000256" key="5">
    <source>
        <dbReference type="ARBA" id="ARBA00022691"/>
    </source>
</evidence>
<feature type="region of interest" description="Disordered" evidence="11">
    <location>
        <begin position="318"/>
        <end position="370"/>
    </location>
</feature>
<evidence type="ECO:0000259" key="14">
    <source>
        <dbReference type="PROSITE" id="PS51667"/>
    </source>
</evidence>
<feature type="region of interest" description="Disordered" evidence="11">
    <location>
        <begin position="1"/>
        <end position="306"/>
    </location>
</feature>
<feature type="region of interest" description="Disordered" evidence="11">
    <location>
        <begin position="391"/>
        <end position="451"/>
    </location>
</feature>
<dbReference type="PROSITE" id="PS50280">
    <property type="entry name" value="SET"/>
    <property type="match status" value="1"/>
</dbReference>
<comment type="catalytic activity">
    <reaction evidence="9">
        <text>N(6)-methyl-L-lysyl(4)-[histone H3] + S-adenosyl-L-methionine = N(6),N(6)-dimethyl-L-lysyl(4)-[histone H3] + S-adenosyl-L-homocysteine + H(+)</text>
        <dbReference type="Rhea" id="RHEA:60268"/>
        <dbReference type="Rhea" id="RHEA-COMP:15540"/>
        <dbReference type="Rhea" id="RHEA-COMP:15543"/>
        <dbReference type="ChEBI" id="CHEBI:15378"/>
        <dbReference type="ChEBI" id="CHEBI:57856"/>
        <dbReference type="ChEBI" id="CHEBI:59789"/>
        <dbReference type="ChEBI" id="CHEBI:61929"/>
        <dbReference type="ChEBI" id="CHEBI:61976"/>
    </reaction>
</comment>
<dbReference type="PROSITE" id="PS50868">
    <property type="entry name" value="POST_SET"/>
    <property type="match status" value="1"/>
</dbReference>
<feature type="region of interest" description="Disordered" evidence="11">
    <location>
        <begin position="1395"/>
        <end position="1505"/>
    </location>
</feature>
<evidence type="ECO:0000256" key="1">
    <source>
        <dbReference type="ARBA" id="ARBA00004123"/>
    </source>
</evidence>
<feature type="compositionally biased region" description="Basic and acidic residues" evidence="11">
    <location>
        <begin position="72"/>
        <end position="86"/>
    </location>
</feature>
<feature type="compositionally biased region" description="Basic and acidic residues" evidence="11">
    <location>
        <begin position="214"/>
        <end position="224"/>
    </location>
</feature>
<gene>
    <name evidence="15" type="primary">SET1</name>
    <name evidence="15" type="ORF">TSPGSL018_29211</name>
</gene>
<organism evidence="15">
    <name type="scientific">Tetraselmis sp. GSL018</name>
    <dbReference type="NCBI Taxonomy" id="582737"/>
    <lineage>
        <taxon>Eukaryota</taxon>
        <taxon>Viridiplantae</taxon>
        <taxon>Chlorophyta</taxon>
        <taxon>core chlorophytes</taxon>
        <taxon>Chlorodendrophyceae</taxon>
        <taxon>Chlorodendrales</taxon>
        <taxon>Chlorodendraceae</taxon>
        <taxon>Tetraselmis</taxon>
    </lineage>
</organism>
<dbReference type="PANTHER" id="PTHR45814">
    <property type="entry name" value="HISTONE-LYSINE N-METHYLTRANSFERASE SETD1"/>
    <property type="match status" value="1"/>
</dbReference>
<dbReference type="GO" id="GO:0048188">
    <property type="term" value="C:Set1C/COMPASS complex"/>
    <property type="evidence" value="ECO:0007669"/>
    <property type="project" value="TreeGrafter"/>
</dbReference>
<feature type="region of interest" description="Disordered" evidence="11">
    <location>
        <begin position="582"/>
        <end position="657"/>
    </location>
</feature>
<feature type="domain" description="SET" evidence="12">
    <location>
        <begin position="1848"/>
        <end position="1964"/>
    </location>
</feature>
<keyword evidence="6" id="KW-0156">Chromatin regulator</keyword>
<dbReference type="InterPro" id="IPR001214">
    <property type="entry name" value="SET_dom"/>
</dbReference>
<feature type="compositionally biased region" description="Basic and acidic residues" evidence="11">
    <location>
        <begin position="174"/>
        <end position="200"/>
    </location>
</feature>
<dbReference type="Pfam" id="PF00856">
    <property type="entry name" value="SET"/>
    <property type="match status" value="1"/>
</dbReference>
<dbReference type="PROSITE" id="PS51667">
    <property type="entry name" value="WRC"/>
    <property type="match status" value="1"/>
</dbReference>
<feature type="compositionally biased region" description="Basic residues" evidence="11">
    <location>
        <begin position="1710"/>
        <end position="1723"/>
    </location>
</feature>
<feature type="compositionally biased region" description="Low complexity" evidence="11">
    <location>
        <begin position="46"/>
        <end position="64"/>
    </location>
</feature>
<evidence type="ECO:0000256" key="7">
    <source>
        <dbReference type="ARBA" id="ARBA00023242"/>
    </source>
</evidence>
<dbReference type="SUPFAM" id="SSF82199">
    <property type="entry name" value="SET domain"/>
    <property type="match status" value="1"/>
</dbReference>
<feature type="compositionally biased region" description="Polar residues" evidence="11">
    <location>
        <begin position="788"/>
        <end position="798"/>
    </location>
</feature>
<comment type="catalytic activity">
    <reaction evidence="10">
        <text>N(6),N(6)-dimethyl-L-lysyl(4)-[histone H3] + S-adenosyl-L-methionine = N(6),N(6),N(6)-trimethyl-L-lysyl(4)-[histone H3] + S-adenosyl-L-homocysteine + H(+)</text>
        <dbReference type="Rhea" id="RHEA:60272"/>
        <dbReference type="Rhea" id="RHEA-COMP:15537"/>
        <dbReference type="Rhea" id="RHEA-COMP:15540"/>
        <dbReference type="ChEBI" id="CHEBI:15378"/>
        <dbReference type="ChEBI" id="CHEBI:57856"/>
        <dbReference type="ChEBI" id="CHEBI:59789"/>
        <dbReference type="ChEBI" id="CHEBI:61961"/>
        <dbReference type="ChEBI" id="CHEBI:61976"/>
    </reaction>
</comment>
<evidence type="ECO:0000259" key="13">
    <source>
        <dbReference type="PROSITE" id="PS50868"/>
    </source>
</evidence>
<feature type="compositionally biased region" description="Basic and acidic residues" evidence="11">
    <location>
        <begin position="327"/>
        <end position="349"/>
    </location>
</feature>
<dbReference type="InterPro" id="IPR044570">
    <property type="entry name" value="Set1-like"/>
</dbReference>
<evidence type="ECO:0000313" key="15">
    <source>
        <dbReference type="EMBL" id="JAC60337.1"/>
    </source>
</evidence>
<evidence type="ECO:0000256" key="6">
    <source>
        <dbReference type="ARBA" id="ARBA00022853"/>
    </source>
</evidence>
<dbReference type="Pfam" id="PF08879">
    <property type="entry name" value="WRC"/>
    <property type="match status" value="1"/>
</dbReference>
<keyword evidence="5" id="KW-0949">S-adenosyl-L-methionine</keyword>
<feature type="region of interest" description="Disordered" evidence="11">
    <location>
        <begin position="1680"/>
        <end position="1746"/>
    </location>
</feature>
<dbReference type="GO" id="GO:0032259">
    <property type="term" value="P:methylation"/>
    <property type="evidence" value="ECO:0007669"/>
    <property type="project" value="UniProtKB-KW"/>
</dbReference>
<feature type="region of interest" description="Disordered" evidence="11">
    <location>
        <begin position="673"/>
        <end position="741"/>
    </location>
</feature>
<keyword evidence="3 15" id="KW-0489">Methyltransferase</keyword>
<feature type="region of interest" description="Disordered" evidence="11">
    <location>
        <begin position="759"/>
        <end position="819"/>
    </location>
</feature>
<evidence type="ECO:0000256" key="3">
    <source>
        <dbReference type="ARBA" id="ARBA00022603"/>
    </source>
</evidence>
<dbReference type="EC" id="2.1.1.354" evidence="2"/>
<feature type="compositionally biased region" description="Basic and acidic residues" evidence="11">
    <location>
        <begin position="1692"/>
        <end position="1703"/>
    </location>
</feature>
<reference evidence="15" key="1">
    <citation type="submission" date="2014-05" db="EMBL/GenBank/DDBJ databases">
        <title>The transcriptome of the halophilic microalga Tetraselmis sp. GSL018 isolated from the Great Salt Lake, Utah.</title>
        <authorList>
            <person name="Jinkerson R.E."/>
            <person name="D'Adamo S."/>
            <person name="Posewitz M.C."/>
        </authorList>
    </citation>
    <scope>NUCLEOTIDE SEQUENCE</scope>
    <source>
        <strain evidence="15">GSL018</strain>
    </source>
</reference>
<comment type="subcellular location">
    <subcellularLocation>
        <location evidence="1">Nucleus</location>
    </subcellularLocation>
</comment>
<evidence type="ECO:0000256" key="4">
    <source>
        <dbReference type="ARBA" id="ARBA00022679"/>
    </source>
</evidence>
<comment type="catalytic activity">
    <reaction evidence="8">
        <text>L-lysyl(4)-[histone H3] + 3 S-adenosyl-L-methionine = N(6),N(6),N(6)-trimethyl-L-lysyl(4)-[histone H3] + 3 S-adenosyl-L-homocysteine + 3 H(+)</text>
        <dbReference type="Rhea" id="RHEA:60260"/>
        <dbReference type="Rhea" id="RHEA-COMP:15537"/>
        <dbReference type="Rhea" id="RHEA-COMP:15547"/>
        <dbReference type="ChEBI" id="CHEBI:15378"/>
        <dbReference type="ChEBI" id="CHEBI:29969"/>
        <dbReference type="ChEBI" id="CHEBI:57856"/>
        <dbReference type="ChEBI" id="CHEBI:59789"/>
        <dbReference type="ChEBI" id="CHEBI:61961"/>
        <dbReference type="EC" id="2.1.1.354"/>
    </reaction>
</comment>
<dbReference type="SMART" id="SM00317">
    <property type="entry name" value="SET"/>
    <property type="match status" value="1"/>
</dbReference>
<protein>
    <recommendedName>
        <fullName evidence="2">[histone H3]-lysine(4) N-trimethyltransferase</fullName>
        <ecNumber evidence="2">2.1.1.354</ecNumber>
    </recommendedName>
</protein>
<evidence type="ECO:0000256" key="9">
    <source>
        <dbReference type="ARBA" id="ARBA00047583"/>
    </source>
</evidence>
<dbReference type="CDD" id="cd10518">
    <property type="entry name" value="SET_SETD1-like"/>
    <property type="match status" value="1"/>
</dbReference>
<feature type="region of interest" description="Disordered" evidence="11">
    <location>
        <begin position="474"/>
        <end position="501"/>
    </location>
</feature>
<feature type="compositionally biased region" description="Basic and acidic residues" evidence="11">
    <location>
        <begin position="440"/>
        <end position="451"/>
    </location>
</feature>
<sequence>MRYQRQSGCREKEIKPSGPNSAKCSTGCSEDPGGSLRSPANIDLYSTRGRSPSSKLSSGGTKSSVFGPLEEVCPRFERGRDQRVEGVRGSGDLHWGCHHGQRWRDRSPSDQFCRGHGSKHSAGWESHRGDRRNGEAQKWHVRGQDGRRSTESRFREQERERDRRSARVQPSSEQRGRYGARDLETPRRQPRTRGEREHGRPCGSPQYHPVRNPEALRKLGRIDGDSCLEPAVEGSKPPWKRHSSGAQRSSPPRKRSFQSTANALDQEPLLPCSETGSRPPLSTRGNDAHGPDRAAGASSPSPVCDGCQEVTLRSQGCFQEPSWTADGAHRRDPEGQEPGEDLRSGESRPLRPRSVSASVDGADPCGDAAANLGPLEPVTWLAGVSGSWQVADKSRAEKLEGASVGATGATPGEHRAAEEAPEADGRQCAAAAELPTSRGTRGDDAHPSRDEACPAIGCLGAENSPVLLAADHGTTRPGEECRPEGAPPEPGSCALTAADHHGYGGDRPHAWHEDAPLTSPVISGGSPLPIPATNAATPESYAYPDLAKSPEHIPPQARDSCSPLAAVNAGCDAFCCGGAEPRPRGQQRMASPEPSNGPKEPALQSIGDSVSAGKVKDADGFRHGVTNGGGGSARHYSSGPDEEPWHPGSGAGGGLAEDADGCATAAAGECAGSAGRWQDTPEQLDPAGAGCTVVSPGSLSSTEDLRPGVALKGSHQHSELGVAGHARDAAGRPNSNPWDEAGRHISQARLDSTWLRGKEECPESLPEQPTPRASPGPGSGVVVAASPLSGTGPSQQVDPLSAGDSLNPAGSAGSPSEWEGRPTFRTPIVACPPSQALLAGPRERRERSGVVVNRAGCPAGCLGVAPSPPALCKQGAASPVTCSGKGLHSAGPCEGSSTFGTETDLELPSFLFGALESPKATAQDEPSLSQAPIPEAIAFDTGTEGNEDSAPRQRDAIDTIAQGKSLFEVLSNMDSPSRGGSETAPLGDVRQANGCLDGLAHRHRGGGDPIAPAGRHGLADCAPEPRTGLADPLEDIVLQSGPHHFGRQAAERARAAGSLRWVLSDLKGKHQSLAAEEERLSYDCVAAAIRLETTIVQRHKSELARKRWMLWSPRAASENWGPYSLNKVLRMMKANKLAVDDKIFPEDVSVQRKTLRDFWTGGLGRLFQQIVNLEELAGKWRRVDDECFEAALAIEKADLELARERAALEEVVFERMDWRPVDAANEWRMQSGDLAGTRLGAYDNVLRKTVVMGAHEVAGRHQALKDCSEHINLELSQFDAACEERRLRRRREARDAPWVSSECLSHSWTCTEIGSVRPTTLRALCSSGAPQRVQEQAKVESTLIPGLWFSLDRLLSVWNSSETVKQKLWEACQKPLMAWVQKLLHEEVDALSRNAASPNVAPKKVPAAGPSVPSKPASGRVRTADILSGSRSATASGAAPGQLSACTGAQAQPPAHCVGRETPSPIKTDSVTRPPLAQPPETSEPAARRSDGERKPVSVRSRAAEGRALASKGFDTLFADKRWRSIMERGPVKALPATPKGSASAPPEAILRKASDNFSRASHKDSAGPRVRDLSIEGPEPTPLRKRRSAQDSASCGIRSDTIPLAQLADEHAQKKLQRSQHDLPSMGSEKSASKMWSSPGKPGELPPDHLRCRRNDGKGWRCHLWRKLPLAMCEKHNQQAAIRQNRRAPKARAEDDSTKDAKSTPAVATRRKRRRPPRRRRSHSDSDGEEASEDEHVECSSSGSDVVEFERPGLEEIEDQLQLQRESLEAAHGEHGLVHGCARALPLEKLRKFNRIVTGIVAKISKLEALKPVDTGDEKPEKPARSRVLVPCSSASHQKLTAQPRQPKLKLARSNMHDWGLIADEDIEMEELVIEYTGELIRMEVANVRERYYNRVGKDNYLFRINDDWVVDATVKGGLARFINHSCDPNCYTKIVERDGQKHICIFARRDIARGEELAYDYKFEFEEDSEDRIPCTCGAWNCRGWLN</sequence>
<feature type="compositionally biased region" description="Acidic residues" evidence="11">
    <location>
        <begin position="1728"/>
        <end position="1737"/>
    </location>
</feature>
<feature type="domain" description="Post-SET" evidence="13">
    <location>
        <begin position="1973"/>
        <end position="1989"/>
    </location>
</feature>
<feature type="compositionally biased region" description="Polar residues" evidence="11">
    <location>
        <begin position="18"/>
        <end position="28"/>
    </location>
</feature>
<feature type="compositionally biased region" description="Basic and acidic residues" evidence="11">
    <location>
        <begin position="1562"/>
        <end position="1575"/>
    </location>
</feature>
<dbReference type="InterPro" id="IPR003616">
    <property type="entry name" value="Post-SET_dom"/>
</dbReference>
<evidence type="ECO:0000259" key="12">
    <source>
        <dbReference type="PROSITE" id="PS50280"/>
    </source>
</evidence>
<feature type="compositionally biased region" description="Low complexity" evidence="11">
    <location>
        <begin position="1428"/>
        <end position="1441"/>
    </location>
</feature>
<dbReference type="EMBL" id="GBEZ01026916">
    <property type="protein sequence ID" value="JAC60337.1"/>
    <property type="molecule type" value="Transcribed_RNA"/>
</dbReference>
<accession>A0A061QIG9</accession>
<evidence type="ECO:0000256" key="8">
    <source>
        <dbReference type="ARBA" id="ARBA00047571"/>
    </source>
</evidence>
<keyword evidence="7" id="KW-0539">Nucleus</keyword>
<feature type="domain" description="WRC" evidence="14">
    <location>
        <begin position="1647"/>
        <end position="1694"/>
    </location>
</feature>
<dbReference type="InterPro" id="IPR046341">
    <property type="entry name" value="SET_dom_sf"/>
</dbReference>